<dbReference type="GeneID" id="80876918"/>
<name>A0AAE9WCI2_9SCHI</name>
<evidence type="ECO:0000259" key="1">
    <source>
        <dbReference type="SMART" id="SM00829"/>
    </source>
</evidence>
<proteinExistence type="predicted"/>
<dbReference type="RefSeq" id="XP_056038125.1">
    <property type="nucleotide sequence ID" value="XM_056182229.1"/>
</dbReference>
<dbReference type="SUPFAM" id="SSF51735">
    <property type="entry name" value="NAD(P)-binding Rossmann-fold domains"/>
    <property type="match status" value="1"/>
</dbReference>
<protein>
    <submittedName>
        <fullName evidence="2">Trans-2-enoyl-CoA reductase</fullName>
    </submittedName>
</protein>
<dbReference type="GO" id="GO:0016491">
    <property type="term" value="F:oxidoreductase activity"/>
    <property type="evidence" value="ECO:0007669"/>
    <property type="project" value="InterPro"/>
</dbReference>
<dbReference type="SMART" id="SM00829">
    <property type="entry name" value="PKS_ER"/>
    <property type="match status" value="1"/>
</dbReference>
<dbReference type="InterPro" id="IPR011032">
    <property type="entry name" value="GroES-like_sf"/>
</dbReference>
<dbReference type="AlphaFoldDB" id="A0AAE9WCI2"/>
<organism evidence="2 3">
    <name type="scientific">Schizosaccharomyces osmophilus</name>
    <dbReference type="NCBI Taxonomy" id="2545709"/>
    <lineage>
        <taxon>Eukaryota</taxon>
        <taxon>Fungi</taxon>
        <taxon>Dikarya</taxon>
        <taxon>Ascomycota</taxon>
        <taxon>Taphrinomycotina</taxon>
        <taxon>Schizosaccharomycetes</taxon>
        <taxon>Schizosaccharomycetales</taxon>
        <taxon>Schizosaccharomycetaceae</taxon>
        <taxon>Schizosaccharomyces</taxon>
    </lineage>
</organism>
<evidence type="ECO:0000313" key="3">
    <source>
        <dbReference type="Proteomes" id="UP001212411"/>
    </source>
</evidence>
<dbReference type="KEGG" id="som:SOMG_03439"/>
<dbReference type="EMBL" id="CP115612">
    <property type="protein sequence ID" value="WBW73882.1"/>
    <property type="molecule type" value="Genomic_DNA"/>
</dbReference>
<dbReference type="PANTHER" id="PTHR11695:SF294">
    <property type="entry name" value="RETICULON-4-INTERACTING PROTEIN 1, MITOCHONDRIAL"/>
    <property type="match status" value="1"/>
</dbReference>
<evidence type="ECO:0000313" key="2">
    <source>
        <dbReference type="EMBL" id="WBW73882.1"/>
    </source>
</evidence>
<dbReference type="Proteomes" id="UP001212411">
    <property type="component" value="Chromosome 2"/>
</dbReference>
<dbReference type="SUPFAM" id="SSF50129">
    <property type="entry name" value="GroES-like"/>
    <property type="match status" value="1"/>
</dbReference>
<sequence length="352" mass="37922">MYPISLASERYGETLTRKAWVYSSPGEPQKVLRLVNGFPGFRNEYLKPDDVIVDVVAVSVNPVDYKLMRTYQLVHKAMQKPPVIPGFDFAGKVVSTGTSVTGLKVGDRVWGKQSLALQKNRGGTLTNQVLTGVNCLHTIPDSISFNDAAAFGTAGLTAWEGLVEHMHVKPGQKVVILGGSGGVGTFAIQIAKALGVEVTSISSTTNLQLCKSLGATHAIDYKVDDVVARLAETGPYDYVFDLINDNGLYNAASKFLKHGGAFYGIASDISLGYMGSVISRKLRPKLFGGSSHAYHDFLEQAKPETIKAFSGFIATNKIETVIDSVYSFDHALDAFERVASHRSQGNVIVTVG</sequence>
<dbReference type="PANTHER" id="PTHR11695">
    <property type="entry name" value="ALCOHOL DEHYDROGENASE RELATED"/>
    <property type="match status" value="1"/>
</dbReference>
<dbReference type="InterPro" id="IPR013154">
    <property type="entry name" value="ADH-like_N"/>
</dbReference>
<dbReference type="Pfam" id="PF08240">
    <property type="entry name" value="ADH_N"/>
    <property type="match status" value="1"/>
</dbReference>
<dbReference type="CDD" id="cd08267">
    <property type="entry name" value="MDR1"/>
    <property type="match status" value="1"/>
</dbReference>
<dbReference type="InterPro" id="IPR020843">
    <property type="entry name" value="ER"/>
</dbReference>
<dbReference type="GO" id="GO:0005739">
    <property type="term" value="C:mitochondrion"/>
    <property type="evidence" value="ECO:0007669"/>
    <property type="project" value="TreeGrafter"/>
</dbReference>
<dbReference type="Gene3D" id="3.40.50.720">
    <property type="entry name" value="NAD(P)-binding Rossmann-like Domain"/>
    <property type="match status" value="1"/>
</dbReference>
<feature type="domain" description="Enoyl reductase (ER)" evidence="1">
    <location>
        <begin position="37"/>
        <end position="349"/>
    </location>
</feature>
<dbReference type="Gene3D" id="3.90.180.10">
    <property type="entry name" value="Medium-chain alcohol dehydrogenases, catalytic domain"/>
    <property type="match status" value="1"/>
</dbReference>
<dbReference type="InterPro" id="IPR050700">
    <property type="entry name" value="YIM1/Zinc_Alcohol_DH_Fams"/>
</dbReference>
<keyword evidence="3" id="KW-1185">Reference proteome</keyword>
<dbReference type="InterPro" id="IPR036291">
    <property type="entry name" value="NAD(P)-bd_dom_sf"/>
</dbReference>
<reference evidence="2 3" key="1">
    <citation type="journal article" date="2023" name="G3 (Bethesda)">
        <title>A high-quality reference genome for the fission yeast Schizosaccharomyces osmophilus.</title>
        <authorList>
            <person name="Jia G.S."/>
            <person name="Zhang W.C."/>
            <person name="Liang Y."/>
            <person name="Liu X.H."/>
            <person name="Rhind N."/>
            <person name="Pidoux A."/>
            <person name="Brysch-Herzberg M."/>
            <person name="Du L.L."/>
        </authorList>
    </citation>
    <scope>NUCLEOTIDE SEQUENCE [LARGE SCALE GENOMIC DNA]</scope>
    <source>
        <strain evidence="2 3">CBS 15793</strain>
    </source>
</reference>
<dbReference type="Pfam" id="PF13602">
    <property type="entry name" value="ADH_zinc_N_2"/>
    <property type="match status" value="1"/>
</dbReference>
<gene>
    <name evidence="2" type="ORF">SOMG_03439</name>
</gene>
<accession>A0AAE9WCI2</accession>